<dbReference type="GO" id="GO:0050660">
    <property type="term" value="F:flavin adenine dinucleotide binding"/>
    <property type="evidence" value="ECO:0007669"/>
    <property type="project" value="TreeGrafter"/>
</dbReference>
<dbReference type="InterPro" id="IPR015939">
    <property type="entry name" value="Fum_Rdtase/Succ_DH_flav-like_C"/>
</dbReference>
<gene>
    <name evidence="6" type="ORF">FPY71_10560</name>
</gene>
<dbReference type="PANTHER" id="PTHR11632:SF73">
    <property type="entry name" value="BLR3196 PROTEIN"/>
    <property type="match status" value="1"/>
</dbReference>
<evidence type="ECO:0000256" key="1">
    <source>
        <dbReference type="ARBA" id="ARBA00001974"/>
    </source>
</evidence>
<comment type="cofactor">
    <cofactor evidence="1">
        <name>FAD</name>
        <dbReference type="ChEBI" id="CHEBI:57692"/>
    </cofactor>
</comment>
<keyword evidence="3" id="KW-0560">Oxidoreductase</keyword>
<dbReference type="GO" id="GO:0005886">
    <property type="term" value="C:plasma membrane"/>
    <property type="evidence" value="ECO:0007669"/>
    <property type="project" value="TreeGrafter"/>
</dbReference>
<keyword evidence="2" id="KW-0285">Flavoprotein</keyword>
<evidence type="ECO:0000313" key="6">
    <source>
        <dbReference type="EMBL" id="KAA0970899.1"/>
    </source>
</evidence>
<dbReference type="GO" id="GO:0000104">
    <property type="term" value="F:succinate dehydrogenase activity"/>
    <property type="evidence" value="ECO:0007669"/>
    <property type="project" value="TreeGrafter"/>
</dbReference>
<dbReference type="Proteomes" id="UP000324738">
    <property type="component" value="Unassembled WGS sequence"/>
</dbReference>
<sequence>MKSLDLDLAVDVLVVGGGPAGLWAAISAAQTGARVAIVEKGYVGTSGPFSSANTGIYYIKPDDPVHRDGTVEARLPLAFGLADKLWIERTFDQSYANLDAMARWGYKWPRNENDQEYRGRLRGPDVLIFLRRRLQKLGVRILDHCPALELLSSRGLVAGAAGIQRQKGGHWRVEAGATVLATGGTAFLSPIAGGRGNTGDGYLMAAEAGARFSGMEFSSQYAPTALGGVLSRGAHLDYGSLFDNDGQPIMRGRQTVEAIIRTGGAWAILDKARDAETRDMVRKTHAHIILHLERLGIDPFTQRFPIDFRSEGTIRAAGGVLFDHDLSTDTPGLFVAGDLATRERVTGAGPPGGGPAASWAFASGSWAGRSAAVFARQVGTGGRKLEPLGQAGLRPGTSRQQVLSNADILASVQSEMLPFDRNYWRNGPALASSLSRFADEWNEVRNSFAASQDTGLNGLRQTLRTREAAAMLVTARFINASALQRPETRGLHRRSDFPDLDPAQTHHLISGGLDNPWVERQPVGMALREERAAS</sequence>
<reference evidence="6 7" key="1">
    <citation type="submission" date="2019-08" db="EMBL/GenBank/DDBJ databases">
        <title>Aureimonas fodiniaquatilis sp. nov., isolated from a coal mine wastewater.</title>
        <authorList>
            <person name="Kim W."/>
        </authorList>
    </citation>
    <scope>NUCLEOTIDE SEQUENCE [LARGE SCALE GENOMIC DNA]</scope>
    <source>
        <strain evidence="6 7">CAU 1482</strain>
    </source>
</reference>
<evidence type="ECO:0000259" key="5">
    <source>
        <dbReference type="Pfam" id="PF02910"/>
    </source>
</evidence>
<evidence type="ECO:0000256" key="3">
    <source>
        <dbReference type="ARBA" id="ARBA00023002"/>
    </source>
</evidence>
<dbReference type="Gene3D" id="1.20.58.100">
    <property type="entry name" value="Fumarate reductase/succinate dehydrogenase flavoprotein-like, C-terminal domain"/>
    <property type="match status" value="1"/>
</dbReference>
<dbReference type="GO" id="GO:0009061">
    <property type="term" value="P:anaerobic respiration"/>
    <property type="evidence" value="ECO:0007669"/>
    <property type="project" value="TreeGrafter"/>
</dbReference>
<dbReference type="Gene3D" id="3.50.50.60">
    <property type="entry name" value="FAD/NAD(P)-binding domain"/>
    <property type="match status" value="1"/>
</dbReference>
<organism evidence="6 7">
    <name type="scientific">Aureimonas fodinaquatilis</name>
    <dbReference type="NCBI Taxonomy" id="2565783"/>
    <lineage>
        <taxon>Bacteria</taxon>
        <taxon>Pseudomonadati</taxon>
        <taxon>Pseudomonadota</taxon>
        <taxon>Alphaproteobacteria</taxon>
        <taxon>Hyphomicrobiales</taxon>
        <taxon>Aurantimonadaceae</taxon>
        <taxon>Aureimonas</taxon>
    </lineage>
</organism>
<dbReference type="PRINTS" id="PR00411">
    <property type="entry name" value="PNDRDTASEI"/>
</dbReference>
<dbReference type="InterPro" id="IPR037099">
    <property type="entry name" value="Fum_R/Succ_DH_flav-like_C_sf"/>
</dbReference>
<feature type="domain" description="Fumarate reductase/succinate dehydrogenase flavoprotein-like C-terminal" evidence="5">
    <location>
        <begin position="425"/>
        <end position="504"/>
    </location>
</feature>
<dbReference type="InterPro" id="IPR003953">
    <property type="entry name" value="FAD-dep_OxRdtase_2_FAD-bd"/>
</dbReference>
<dbReference type="Pfam" id="PF00890">
    <property type="entry name" value="FAD_binding_2"/>
    <property type="match status" value="1"/>
</dbReference>
<dbReference type="EMBL" id="VTWH01000002">
    <property type="protein sequence ID" value="KAA0970899.1"/>
    <property type="molecule type" value="Genomic_DNA"/>
</dbReference>
<dbReference type="SUPFAM" id="SSF46977">
    <property type="entry name" value="Succinate dehydrogenase/fumarate reductase flavoprotein C-terminal domain"/>
    <property type="match status" value="1"/>
</dbReference>
<proteinExistence type="predicted"/>
<dbReference type="InterPro" id="IPR036188">
    <property type="entry name" value="FAD/NAD-bd_sf"/>
</dbReference>
<dbReference type="SUPFAM" id="SSF51905">
    <property type="entry name" value="FAD/NAD(P)-binding domain"/>
    <property type="match status" value="1"/>
</dbReference>
<dbReference type="Pfam" id="PF02910">
    <property type="entry name" value="Succ_DH_flav_C"/>
    <property type="match status" value="1"/>
</dbReference>
<evidence type="ECO:0000259" key="4">
    <source>
        <dbReference type="Pfam" id="PF00890"/>
    </source>
</evidence>
<dbReference type="GO" id="GO:0009055">
    <property type="term" value="F:electron transfer activity"/>
    <property type="evidence" value="ECO:0007669"/>
    <property type="project" value="TreeGrafter"/>
</dbReference>
<accession>A0A5B0E094</accession>
<comment type="caution">
    <text evidence="6">The sequence shown here is derived from an EMBL/GenBank/DDBJ whole genome shotgun (WGS) entry which is preliminary data.</text>
</comment>
<evidence type="ECO:0000256" key="2">
    <source>
        <dbReference type="ARBA" id="ARBA00022630"/>
    </source>
</evidence>
<dbReference type="InterPro" id="IPR027477">
    <property type="entry name" value="Succ_DH/fumarate_Rdtase_cat_sf"/>
</dbReference>
<protein>
    <submittedName>
        <fullName evidence="6">FAD-binding protein</fullName>
    </submittedName>
</protein>
<dbReference type="OrthoDB" id="9805351at2"/>
<dbReference type="InterPro" id="IPR030664">
    <property type="entry name" value="SdhA/FrdA/AprA"/>
</dbReference>
<keyword evidence="7" id="KW-1185">Reference proteome</keyword>
<dbReference type="AlphaFoldDB" id="A0A5B0E094"/>
<evidence type="ECO:0000313" key="7">
    <source>
        <dbReference type="Proteomes" id="UP000324738"/>
    </source>
</evidence>
<dbReference type="PANTHER" id="PTHR11632">
    <property type="entry name" value="SUCCINATE DEHYDROGENASE 2 FLAVOPROTEIN SUBUNIT"/>
    <property type="match status" value="1"/>
</dbReference>
<dbReference type="Gene3D" id="3.90.700.10">
    <property type="entry name" value="Succinate dehydrogenase/fumarate reductase flavoprotein, catalytic domain"/>
    <property type="match status" value="1"/>
</dbReference>
<name>A0A5B0E094_9HYPH</name>
<feature type="domain" description="FAD-dependent oxidoreductase 2 FAD-binding" evidence="4">
    <location>
        <begin position="11"/>
        <end position="340"/>
    </location>
</feature>
<dbReference type="RefSeq" id="WP_149300211.1">
    <property type="nucleotide sequence ID" value="NZ_VTWH01000002.1"/>
</dbReference>
<dbReference type="PRINTS" id="PR00368">
    <property type="entry name" value="FADPNR"/>
</dbReference>